<keyword evidence="5" id="KW-0862">Zinc</keyword>
<reference evidence="13 14" key="1">
    <citation type="submission" date="2018-01" db="EMBL/GenBank/DDBJ databases">
        <title>Whole genome analyses suggest that Burkholderia sensu lato contains two further novel genera in the rhizoxinica-symbiotica group Mycetohabitans gen. nov., and Trinickia gen. nov.: implications for the evolution of diazotrophy and nodulation in the Burkholderiaceae.</title>
        <authorList>
            <person name="Estrada-de los Santos P."/>
            <person name="Palmer M."/>
            <person name="Chavez-Ramirez B."/>
            <person name="Beukes C."/>
            <person name="Steenkamp E.T."/>
            <person name="Hirsch A.M."/>
            <person name="Manyaka P."/>
            <person name="Maluk M."/>
            <person name="Lafos M."/>
            <person name="Crook M."/>
            <person name="Gross E."/>
            <person name="Simon M.F."/>
            <person name="Bueno dos Reis Junior F."/>
            <person name="Poole P.S."/>
            <person name="Venter S.N."/>
            <person name="James E.K."/>
        </authorList>
    </citation>
    <scope>NUCLEOTIDE SEQUENCE [LARGE SCALE GENOMIC DNA]</scope>
    <source>
        <strain evidence="13 14">JPY 581</strain>
    </source>
</reference>
<dbReference type="GO" id="GO:0005385">
    <property type="term" value="F:zinc ion transmembrane transporter activity"/>
    <property type="evidence" value="ECO:0007669"/>
    <property type="project" value="TreeGrafter"/>
</dbReference>
<dbReference type="Gene3D" id="1.20.1510.10">
    <property type="entry name" value="Cation efflux protein transmembrane domain"/>
    <property type="match status" value="1"/>
</dbReference>
<comment type="similarity">
    <text evidence="2">Belongs to the cation diffusion facilitator (CDF) transporter (TC 2.A.4) family. SLC30A subfamily.</text>
</comment>
<dbReference type="OrthoDB" id="9809646at2"/>
<evidence type="ECO:0000256" key="8">
    <source>
        <dbReference type="ARBA" id="ARBA00023136"/>
    </source>
</evidence>
<dbReference type="Proteomes" id="UP000235777">
    <property type="component" value="Unassembled WGS sequence"/>
</dbReference>
<comment type="subcellular location">
    <subcellularLocation>
        <location evidence="1">Membrane</location>
        <topology evidence="1">Multi-pass membrane protein</topology>
    </subcellularLocation>
</comment>
<evidence type="ECO:0000256" key="1">
    <source>
        <dbReference type="ARBA" id="ARBA00004141"/>
    </source>
</evidence>
<dbReference type="PANTHER" id="PTHR11562">
    <property type="entry name" value="CATION EFFLUX PROTEIN/ ZINC TRANSPORTER"/>
    <property type="match status" value="1"/>
</dbReference>
<feature type="transmembrane region" description="Helical" evidence="10">
    <location>
        <begin position="227"/>
        <end position="244"/>
    </location>
</feature>
<feature type="compositionally biased region" description="Basic residues" evidence="9">
    <location>
        <begin position="39"/>
        <end position="51"/>
    </location>
</feature>
<dbReference type="InterPro" id="IPR027470">
    <property type="entry name" value="Cation_efflux_CTD"/>
</dbReference>
<evidence type="ECO:0000259" key="12">
    <source>
        <dbReference type="Pfam" id="PF16916"/>
    </source>
</evidence>
<keyword evidence="6 10" id="KW-1133">Transmembrane helix</keyword>
<dbReference type="RefSeq" id="WP_026229862.1">
    <property type="nucleotide sequence ID" value="NZ_KB890179.1"/>
</dbReference>
<dbReference type="SUPFAM" id="SSF160240">
    <property type="entry name" value="Cation efflux protein cytoplasmic domain-like"/>
    <property type="match status" value="1"/>
</dbReference>
<evidence type="ECO:0000256" key="2">
    <source>
        <dbReference type="ARBA" id="ARBA00008873"/>
    </source>
</evidence>
<dbReference type="Pfam" id="PF16916">
    <property type="entry name" value="ZT_dimer"/>
    <property type="match status" value="1"/>
</dbReference>
<evidence type="ECO:0000256" key="10">
    <source>
        <dbReference type="SAM" id="Phobius"/>
    </source>
</evidence>
<accession>A0A2N7WRX8</accession>
<dbReference type="SUPFAM" id="SSF161111">
    <property type="entry name" value="Cation efflux protein transmembrane domain-like"/>
    <property type="match status" value="1"/>
</dbReference>
<feature type="transmembrane region" description="Helical" evidence="10">
    <location>
        <begin position="91"/>
        <end position="108"/>
    </location>
</feature>
<dbReference type="InterPro" id="IPR058533">
    <property type="entry name" value="Cation_efflux_TM"/>
</dbReference>
<evidence type="ECO:0000256" key="4">
    <source>
        <dbReference type="ARBA" id="ARBA00022692"/>
    </source>
</evidence>
<feature type="transmembrane region" description="Helical" evidence="10">
    <location>
        <begin position="128"/>
        <end position="147"/>
    </location>
</feature>
<feature type="transmembrane region" description="Helical" evidence="10">
    <location>
        <begin position="61"/>
        <end position="85"/>
    </location>
</feature>
<dbReference type="Pfam" id="PF01545">
    <property type="entry name" value="Cation_efflux"/>
    <property type="match status" value="1"/>
</dbReference>
<keyword evidence="14" id="KW-1185">Reference proteome</keyword>
<keyword evidence="7" id="KW-0406">Ion transport</keyword>
<gene>
    <name evidence="13" type="ORF">C0Z20_27095</name>
</gene>
<feature type="region of interest" description="Disordered" evidence="9">
    <location>
        <begin position="1"/>
        <end position="51"/>
    </location>
</feature>
<evidence type="ECO:0000256" key="9">
    <source>
        <dbReference type="SAM" id="MobiDB-lite"/>
    </source>
</evidence>
<evidence type="ECO:0000256" key="5">
    <source>
        <dbReference type="ARBA" id="ARBA00022906"/>
    </source>
</evidence>
<dbReference type="InterPro" id="IPR027469">
    <property type="entry name" value="Cation_efflux_TMD_sf"/>
</dbReference>
<keyword evidence="4 10" id="KW-0812">Transmembrane</keyword>
<keyword evidence="5" id="KW-0864">Zinc transport</keyword>
<feature type="transmembrane region" description="Helical" evidence="10">
    <location>
        <begin position="194"/>
        <end position="221"/>
    </location>
</feature>
<comment type="caution">
    <text evidence="13">The sequence shown here is derived from an EMBL/GenBank/DDBJ whole genome shotgun (WGS) entry which is preliminary data.</text>
</comment>
<evidence type="ECO:0000256" key="7">
    <source>
        <dbReference type="ARBA" id="ARBA00023065"/>
    </source>
</evidence>
<dbReference type="AlphaFoldDB" id="A0A2N7WRX8"/>
<evidence type="ECO:0000256" key="6">
    <source>
        <dbReference type="ARBA" id="ARBA00022989"/>
    </source>
</evidence>
<evidence type="ECO:0000259" key="11">
    <source>
        <dbReference type="Pfam" id="PF01545"/>
    </source>
</evidence>
<sequence>MAHNHDHGSGHAAHNHGGGHSHASHDHAHDHAGHDHAGHGHAGHSHAGHNHLHGVTDQHRIGWAFVIIAVFMIVEIVGGLMAGSLALLADAGHMVSDAAALGFSWFAIHYGRREATAELSYGYKRLEILAAFVNGCGLFVIAAWIVIEAIQRFASPVPVVGKTMLVVAIAGLAANIAAFAVLHGGNRENLNLRGAWLHVLGDMLGSAAAIVAACVILLTGWTPIDPILSIFVALVILKSAWGIVKSSAHILLEGTPAGVNLADIKADLEQNVVGVRDAHHIHAWSMTGEQHMLTLHVHPAVEADPHDVVKAVQRRLATQFKIDHVTVQIEHDECADQHASARGGAGAKDCH</sequence>
<feature type="domain" description="Cation efflux protein transmembrane" evidence="11">
    <location>
        <begin position="64"/>
        <end position="252"/>
    </location>
</feature>
<feature type="domain" description="Cation efflux protein cytoplasmic" evidence="12">
    <location>
        <begin position="258"/>
        <end position="331"/>
    </location>
</feature>
<evidence type="ECO:0000313" key="14">
    <source>
        <dbReference type="Proteomes" id="UP000235777"/>
    </source>
</evidence>
<feature type="compositionally biased region" description="Basic and acidic residues" evidence="9">
    <location>
        <begin position="23"/>
        <end position="38"/>
    </location>
</feature>
<protein>
    <submittedName>
        <fullName evidence="13">Cation transporter</fullName>
    </submittedName>
</protein>
<dbReference type="PANTHER" id="PTHR11562:SF17">
    <property type="entry name" value="RE54080P-RELATED"/>
    <property type="match status" value="1"/>
</dbReference>
<keyword evidence="3" id="KW-0813">Transport</keyword>
<proteinExistence type="inferred from homology"/>
<dbReference type="InterPro" id="IPR050681">
    <property type="entry name" value="CDF/SLC30A"/>
</dbReference>
<evidence type="ECO:0000256" key="3">
    <source>
        <dbReference type="ARBA" id="ARBA00022448"/>
    </source>
</evidence>
<organism evidence="13 14">
    <name type="scientific">Trinickia symbiotica</name>
    <dbReference type="NCBI Taxonomy" id="863227"/>
    <lineage>
        <taxon>Bacteria</taxon>
        <taxon>Pseudomonadati</taxon>
        <taxon>Pseudomonadota</taxon>
        <taxon>Betaproteobacteria</taxon>
        <taxon>Burkholderiales</taxon>
        <taxon>Burkholderiaceae</taxon>
        <taxon>Trinickia</taxon>
    </lineage>
</organism>
<keyword evidence="8 10" id="KW-0472">Membrane</keyword>
<feature type="transmembrane region" description="Helical" evidence="10">
    <location>
        <begin position="159"/>
        <end position="182"/>
    </location>
</feature>
<dbReference type="InterPro" id="IPR002524">
    <property type="entry name" value="Cation_efflux"/>
</dbReference>
<dbReference type="GO" id="GO:0005886">
    <property type="term" value="C:plasma membrane"/>
    <property type="evidence" value="ECO:0007669"/>
    <property type="project" value="TreeGrafter"/>
</dbReference>
<dbReference type="EMBL" id="PNYC01000023">
    <property type="protein sequence ID" value="PMS32160.1"/>
    <property type="molecule type" value="Genomic_DNA"/>
</dbReference>
<dbReference type="InterPro" id="IPR036837">
    <property type="entry name" value="Cation_efflux_CTD_sf"/>
</dbReference>
<evidence type="ECO:0000313" key="13">
    <source>
        <dbReference type="EMBL" id="PMS32160.1"/>
    </source>
</evidence>
<name>A0A2N7WRX8_9BURK</name>
<dbReference type="NCBIfam" id="TIGR01297">
    <property type="entry name" value="CDF"/>
    <property type="match status" value="1"/>
</dbReference>
<dbReference type="STRING" id="863227.GCA_000373005_03178"/>